<dbReference type="HAMAP" id="MF_01635">
    <property type="entry name" value="UbiA"/>
    <property type="match status" value="1"/>
</dbReference>
<dbReference type="EC" id="2.5.1.39" evidence="14"/>
<dbReference type="Pfam" id="PF01040">
    <property type="entry name" value="UbiA"/>
    <property type="match status" value="1"/>
</dbReference>
<dbReference type="InterPro" id="IPR044878">
    <property type="entry name" value="UbiA_sf"/>
</dbReference>
<evidence type="ECO:0000256" key="10">
    <source>
        <dbReference type="ARBA" id="ARBA00023229"/>
    </source>
</evidence>
<keyword evidence="5 14" id="KW-0808">Transferase</keyword>
<comment type="caution">
    <text evidence="15">The sequence shown here is derived from an EMBL/GenBank/DDBJ whole genome shotgun (WGS) entry which is preliminary data.</text>
</comment>
<evidence type="ECO:0000256" key="1">
    <source>
        <dbReference type="ARBA" id="ARBA00001946"/>
    </source>
</evidence>
<dbReference type="InterPro" id="IPR030470">
    <property type="entry name" value="UbiA_prenylTrfase_CS"/>
</dbReference>
<proteinExistence type="inferred from homology"/>
<comment type="subcellular location">
    <subcellularLocation>
        <location evidence="2">Membrane</location>
        <topology evidence="2">Multi-pass membrane protein</topology>
    </subcellularLocation>
    <subcellularLocation>
        <location evidence="14">Mitochondrion inner membrane</location>
        <topology evidence="14">Multi-pass membrane protein</topology>
        <orientation evidence="14">Matrix side</orientation>
    </subcellularLocation>
</comment>
<evidence type="ECO:0000256" key="2">
    <source>
        <dbReference type="ARBA" id="ARBA00004141"/>
    </source>
</evidence>
<evidence type="ECO:0000256" key="12">
    <source>
        <dbReference type="ARBA" id="ARBA00050454"/>
    </source>
</evidence>
<evidence type="ECO:0000256" key="9">
    <source>
        <dbReference type="ARBA" id="ARBA00023136"/>
    </source>
</evidence>
<dbReference type="OrthoDB" id="18170at2759"/>
<keyword evidence="8 14" id="KW-1133">Transmembrane helix</keyword>
<dbReference type="GO" id="GO:0005743">
    <property type="term" value="C:mitochondrial inner membrane"/>
    <property type="evidence" value="ECO:0007669"/>
    <property type="project" value="UniProtKB-SubCell"/>
</dbReference>
<protein>
    <recommendedName>
        <fullName evidence="14">4-hydroxybenzoate polyprenyltransferase, mitochondrial</fullName>
        <shortName evidence="14">4-HB polyprenyltransferase</shortName>
        <ecNumber evidence="14">2.5.1.39</ecNumber>
    </recommendedName>
    <alternativeName>
        <fullName evidence="14">Para-hydroxybenzoate--polyprenyltransferase</fullName>
        <shortName evidence="14">PHB:PPT</shortName>
        <shortName evidence="14">PHB:polyprenyltransferase</shortName>
    </alternativeName>
</protein>
<dbReference type="PANTHER" id="PTHR11048">
    <property type="entry name" value="PRENYLTRANSFERASES"/>
    <property type="match status" value="1"/>
</dbReference>
<reference evidence="15" key="1">
    <citation type="submission" date="2021-01" db="EMBL/GenBank/DDBJ databases">
        <authorList>
            <person name="Zahm M."/>
            <person name="Roques C."/>
            <person name="Cabau C."/>
            <person name="Klopp C."/>
            <person name="Donnadieu C."/>
            <person name="Jouanno E."/>
            <person name="Lampietro C."/>
            <person name="Louis A."/>
            <person name="Herpin A."/>
            <person name="Echchiki A."/>
            <person name="Berthelot C."/>
            <person name="Parey E."/>
            <person name="Roest-Crollius H."/>
            <person name="Braasch I."/>
            <person name="Postlethwait J."/>
            <person name="Bobe J."/>
            <person name="Montfort J."/>
            <person name="Bouchez O."/>
            <person name="Begum T."/>
            <person name="Mejri S."/>
            <person name="Adams A."/>
            <person name="Chen W.-J."/>
            <person name="Guiguen Y."/>
        </authorList>
    </citation>
    <scope>NUCLEOTIDE SEQUENCE</scope>
    <source>
        <tissue evidence="15">Blood</tissue>
    </source>
</reference>
<name>A0A8T3DT84_9TELE</name>
<feature type="transmembrane region" description="Helical" evidence="14">
    <location>
        <begin position="246"/>
        <end position="263"/>
    </location>
</feature>
<comment type="pathway">
    <text evidence="3 14">Cofactor biosynthesis; ubiquinone biosynthesis.</text>
</comment>
<feature type="transmembrane region" description="Helical" evidence="14">
    <location>
        <begin position="100"/>
        <end position="117"/>
    </location>
</feature>
<evidence type="ECO:0000313" key="16">
    <source>
        <dbReference type="Proteomes" id="UP000829720"/>
    </source>
</evidence>
<organism evidence="15 16">
    <name type="scientific">Albula goreensis</name>
    <dbReference type="NCBI Taxonomy" id="1534307"/>
    <lineage>
        <taxon>Eukaryota</taxon>
        <taxon>Metazoa</taxon>
        <taxon>Chordata</taxon>
        <taxon>Craniata</taxon>
        <taxon>Vertebrata</taxon>
        <taxon>Euteleostomi</taxon>
        <taxon>Actinopterygii</taxon>
        <taxon>Neopterygii</taxon>
        <taxon>Teleostei</taxon>
        <taxon>Albuliformes</taxon>
        <taxon>Albulidae</taxon>
        <taxon>Albula</taxon>
    </lineage>
</organism>
<dbReference type="GO" id="GO:0008299">
    <property type="term" value="P:isoprenoid biosynthetic process"/>
    <property type="evidence" value="ECO:0007669"/>
    <property type="project" value="UniProtKB-UniRule"/>
</dbReference>
<dbReference type="InterPro" id="IPR006370">
    <property type="entry name" value="HB_polyprenyltransferase-like"/>
</dbReference>
<dbReference type="FunFam" id="1.10.357.140:FF:000003">
    <property type="entry name" value="4-hydroxybenzoate polyprenyltransferase, mitochondrial"/>
    <property type="match status" value="1"/>
</dbReference>
<comment type="similarity">
    <text evidence="4 14">Belongs to the UbiA prenyltransferase family.</text>
</comment>
<keyword evidence="9 14" id="KW-0472">Membrane</keyword>
<comment type="catalytic activity">
    <reaction evidence="12">
        <text>all-trans-nonaprenyl diphosphate + 4-hydroxybenzoate = 4-hydroxy-3-(all-trans-nonaprenyl)benzoate + diphosphate</text>
        <dbReference type="Rhea" id="RHEA:17709"/>
        <dbReference type="ChEBI" id="CHEBI:17879"/>
        <dbReference type="ChEBI" id="CHEBI:33019"/>
        <dbReference type="ChEBI" id="CHEBI:58391"/>
        <dbReference type="ChEBI" id="CHEBI:84502"/>
        <dbReference type="EC" id="2.5.1.39"/>
    </reaction>
    <physiologicalReaction direction="left-to-right" evidence="12">
        <dbReference type="Rhea" id="RHEA:17710"/>
    </physiologicalReaction>
</comment>
<keyword evidence="6 14" id="KW-0831">Ubiquinone biosynthesis</keyword>
<keyword evidence="14" id="KW-0496">Mitochondrion</keyword>
<evidence type="ECO:0000256" key="6">
    <source>
        <dbReference type="ARBA" id="ARBA00022688"/>
    </source>
</evidence>
<gene>
    <name evidence="14" type="primary">COQ2</name>
    <name evidence="15" type="ORF">AGOR_G00045830</name>
</gene>
<evidence type="ECO:0000256" key="8">
    <source>
        <dbReference type="ARBA" id="ARBA00022989"/>
    </source>
</evidence>
<dbReference type="EMBL" id="JAERUA010000004">
    <property type="protein sequence ID" value="KAI1900032.1"/>
    <property type="molecule type" value="Genomic_DNA"/>
</dbReference>
<keyword evidence="10 14" id="KW-0414">Isoprene biosynthesis</keyword>
<evidence type="ECO:0000256" key="3">
    <source>
        <dbReference type="ARBA" id="ARBA00004749"/>
    </source>
</evidence>
<dbReference type="CDD" id="cd13959">
    <property type="entry name" value="PT_UbiA_COQ2"/>
    <property type="match status" value="1"/>
</dbReference>
<keyword evidence="16" id="KW-1185">Reference proteome</keyword>
<dbReference type="FunFam" id="1.20.120.1780:FF:000001">
    <property type="entry name" value="4-hydroxybenzoate octaprenyltransferase"/>
    <property type="match status" value="1"/>
</dbReference>
<evidence type="ECO:0000256" key="13">
    <source>
        <dbReference type="ARBA" id="ARBA00051182"/>
    </source>
</evidence>
<dbReference type="PROSITE" id="PS00943">
    <property type="entry name" value="UBIA"/>
    <property type="match status" value="1"/>
</dbReference>
<accession>A0A8T3DT84</accession>
<comment type="cofactor">
    <cofactor evidence="1 14">
        <name>Mg(2+)</name>
        <dbReference type="ChEBI" id="CHEBI:18420"/>
    </cofactor>
</comment>
<keyword evidence="7 14" id="KW-0812">Transmembrane</keyword>
<feature type="transmembrane region" description="Helical" evidence="14">
    <location>
        <begin position="293"/>
        <end position="311"/>
    </location>
</feature>
<dbReference type="InterPro" id="IPR000537">
    <property type="entry name" value="UbiA_prenyltransferase"/>
</dbReference>
<feature type="transmembrane region" description="Helical" evidence="14">
    <location>
        <begin position="129"/>
        <end position="149"/>
    </location>
</feature>
<evidence type="ECO:0000256" key="14">
    <source>
        <dbReference type="HAMAP-Rule" id="MF_03189"/>
    </source>
</evidence>
<dbReference type="Proteomes" id="UP000829720">
    <property type="component" value="Unassembled WGS sequence"/>
</dbReference>
<dbReference type="InterPro" id="IPR039653">
    <property type="entry name" value="Prenyltransferase"/>
</dbReference>
<dbReference type="PANTHER" id="PTHR11048:SF28">
    <property type="entry name" value="4-HYDROXYBENZOATE POLYPRENYLTRANSFERASE, MITOCHONDRIAL"/>
    <property type="match status" value="1"/>
</dbReference>
<evidence type="ECO:0000313" key="15">
    <source>
        <dbReference type="EMBL" id="KAI1900032.1"/>
    </source>
</evidence>
<evidence type="ECO:0000256" key="7">
    <source>
        <dbReference type="ARBA" id="ARBA00022692"/>
    </source>
</evidence>
<dbReference type="AlphaFoldDB" id="A0A8T3DT84"/>
<feature type="transmembrane region" description="Helical" evidence="14">
    <location>
        <begin position="220"/>
        <end position="240"/>
    </location>
</feature>
<dbReference type="NCBIfam" id="TIGR01474">
    <property type="entry name" value="ubiA_proteo"/>
    <property type="match status" value="1"/>
</dbReference>
<dbReference type="Gene3D" id="1.10.357.140">
    <property type="entry name" value="UbiA prenyltransferase"/>
    <property type="match status" value="1"/>
</dbReference>
<keyword evidence="14" id="KW-0999">Mitochondrion inner membrane</keyword>
<comment type="function">
    <text evidence="14">Catalyzes the prenylation of para-hydroxybenzoate (PHB) with an all-trans polyprenyl group. Mediates the second step in the final reaction sequence of coenzyme Q (CoQ) biosynthesis, which is the condensation of the polyisoprenoid side chain with PHB, generating the first membrane-bound Q intermediate.</text>
</comment>
<dbReference type="GO" id="GO:0008412">
    <property type="term" value="F:4-hydroxybenzoate polyprenyltransferase activity"/>
    <property type="evidence" value="ECO:0007669"/>
    <property type="project" value="UniProtKB-EC"/>
</dbReference>
<evidence type="ECO:0000256" key="4">
    <source>
        <dbReference type="ARBA" id="ARBA00005985"/>
    </source>
</evidence>
<feature type="transmembrane region" description="Helical" evidence="14">
    <location>
        <begin position="317"/>
        <end position="337"/>
    </location>
</feature>
<dbReference type="GO" id="GO:0006744">
    <property type="term" value="P:ubiquinone biosynthetic process"/>
    <property type="evidence" value="ECO:0007669"/>
    <property type="project" value="UniProtKB-UniRule"/>
</dbReference>
<comment type="catalytic activity">
    <reaction evidence="11">
        <text>all-trans-decaprenyl diphosphate + 4-hydroxybenzoate = 4-hydroxy-3-(all-trans-decaprenyl)benzoate + diphosphate</text>
        <dbReference type="Rhea" id="RHEA:44564"/>
        <dbReference type="ChEBI" id="CHEBI:17879"/>
        <dbReference type="ChEBI" id="CHEBI:33019"/>
        <dbReference type="ChEBI" id="CHEBI:60721"/>
        <dbReference type="ChEBI" id="CHEBI:84503"/>
        <dbReference type="EC" id="2.5.1.39"/>
    </reaction>
    <physiologicalReaction direction="left-to-right" evidence="11">
        <dbReference type="Rhea" id="RHEA:44565"/>
    </physiologicalReaction>
</comment>
<feature type="transmembrane region" description="Helical" evidence="14">
    <location>
        <begin position="349"/>
        <end position="369"/>
    </location>
</feature>
<comment type="catalytic activity">
    <reaction evidence="13">
        <text>an all-trans-polyprenyl diphosphate + 4-hydroxybenzoate = a 4-hydroxy-3-(all-trans-polyprenyl)benzoate + diphosphate</text>
        <dbReference type="Rhea" id="RHEA:44504"/>
        <dbReference type="Rhea" id="RHEA-COMP:9514"/>
        <dbReference type="Rhea" id="RHEA-COMP:9564"/>
        <dbReference type="ChEBI" id="CHEBI:17879"/>
        <dbReference type="ChEBI" id="CHEBI:33019"/>
        <dbReference type="ChEBI" id="CHEBI:58914"/>
        <dbReference type="ChEBI" id="CHEBI:78396"/>
        <dbReference type="EC" id="2.5.1.39"/>
    </reaction>
    <physiologicalReaction direction="left-to-right" evidence="13">
        <dbReference type="Rhea" id="RHEA:44505"/>
    </physiologicalReaction>
</comment>
<evidence type="ECO:0000256" key="11">
    <source>
        <dbReference type="ARBA" id="ARBA00049890"/>
    </source>
</evidence>
<sequence length="387" mass="42684">MILHKSAQLSSLSWRKFHPGSCFSCFSNNHRNRQMKSDVCGPSLFNGEFHTQSSWPRLLAKLDTGTSGRRLLSLSAAGIVKCAPTAVQPYLRLMRLDKPVGSWLLYLPCTWSIGLAADPGCLPDVSMLTLFGIGALLMRGAGCTINDMWDKDFDKKVSRTASRPIASGEISQLQALTFLGVQLTSALGVLLCLNYYSIALGAASLSLVVSYPLMKRITYWPQLVLGLTFNWGALLGWSAVMGSCDWSVCLPLYFSGVMWTLIYDTIYAHQDKADDVIVGVKSTALRFQEQTKLWLSGFSVAMLGGLVWTGVNAQQTLPYYGVVSLLAVHLANQIYTLDINSPEDCWKKFVSNRNLGLLLFLGIVIGNLWKTGKDVLENEENDVRTCL</sequence>
<feature type="transmembrane region" description="Helical" evidence="14">
    <location>
        <begin position="195"/>
        <end position="213"/>
    </location>
</feature>
<evidence type="ECO:0000256" key="5">
    <source>
        <dbReference type="ARBA" id="ARBA00022679"/>
    </source>
</evidence>